<evidence type="ECO:0000256" key="4">
    <source>
        <dbReference type="ARBA" id="ARBA00022946"/>
    </source>
</evidence>
<protein>
    <recommendedName>
        <fullName evidence="5">HotDog ACOT-type domain-containing protein</fullName>
    </recommendedName>
</protein>
<proteinExistence type="inferred from homology"/>
<evidence type="ECO:0000313" key="6">
    <source>
        <dbReference type="EMBL" id="KAH6593419.1"/>
    </source>
</evidence>
<organism evidence="6 7">
    <name type="scientific">Batrachochytrium salamandrivorans</name>
    <dbReference type="NCBI Taxonomy" id="1357716"/>
    <lineage>
        <taxon>Eukaryota</taxon>
        <taxon>Fungi</taxon>
        <taxon>Fungi incertae sedis</taxon>
        <taxon>Chytridiomycota</taxon>
        <taxon>Chytridiomycota incertae sedis</taxon>
        <taxon>Chytridiomycetes</taxon>
        <taxon>Rhizophydiales</taxon>
        <taxon>Rhizophydiales incertae sedis</taxon>
        <taxon>Batrachochytrium</taxon>
    </lineage>
</organism>
<reference evidence="6 7" key="1">
    <citation type="submission" date="2021-02" db="EMBL/GenBank/DDBJ databases">
        <title>Variation within the Batrachochytrium salamandrivorans European outbreak.</title>
        <authorList>
            <person name="Kelly M."/>
            <person name="Pasmans F."/>
            <person name="Shea T.P."/>
            <person name="Munoz J.F."/>
            <person name="Carranza S."/>
            <person name="Cuomo C.A."/>
            <person name="Martel A."/>
        </authorList>
    </citation>
    <scope>NUCLEOTIDE SEQUENCE [LARGE SCALE GENOMIC DNA]</scope>
    <source>
        <strain evidence="6 7">AMFP18/2</strain>
    </source>
</reference>
<dbReference type="InterPro" id="IPR033120">
    <property type="entry name" value="HOTDOG_ACOT"/>
</dbReference>
<dbReference type="Gene3D" id="3.10.129.10">
    <property type="entry name" value="Hotdog Thioesterase"/>
    <property type="match status" value="2"/>
</dbReference>
<comment type="caution">
    <text evidence="6">The sequence shown here is derived from an EMBL/GenBank/DDBJ whole genome shotgun (WGS) entry which is preliminary data.</text>
</comment>
<dbReference type="PROSITE" id="PS51770">
    <property type="entry name" value="HOTDOG_ACOT"/>
    <property type="match status" value="2"/>
</dbReference>
<evidence type="ECO:0000256" key="2">
    <source>
        <dbReference type="ARBA" id="ARBA00022737"/>
    </source>
</evidence>
<dbReference type="Proteomes" id="UP001648503">
    <property type="component" value="Unassembled WGS sequence"/>
</dbReference>
<feature type="domain" description="HotDog ACOT-type" evidence="5">
    <location>
        <begin position="118"/>
        <end position="254"/>
    </location>
</feature>
<evidence type="ECO:0000256" key="3">
    <source>
        <dbReference type="ARBA" id="ARBA00022801"/>
    </source>
</evidence>
<keyword evidence="2" id="KW-0677">Repeat</keyword>
<accession>A0ABQ8F783</accession>
<evidence type="ECO:0000259" key="5">
    <source>
        <dbReference type="PROSITE" id="PS51770"/>
    </source>
</evidence>
<dbReference type="CDD" id="cd03442">
    <property type="entry name" value="BFIT_BACH"/>
    <property type="match status" value="2"/>
</dbReference>
<dbReference type="InterPro" id="IPR006683">
    <property type="entry name" value="Thioestr_dom"/>
</dbReference>
<feature type="domain" description="HotDog ACOT-type" evidence="5">
    <location>
        <begin position="333"/>
        <end position="449"/>
    </location>
</feature>
<gene>
    <name evidence="6" type="ORF">BASA50_007370</name>
</gene>
<sequence length="496" mass="55636">MQLHYSRIVQSIQHRPWKQQTMPTPSCLRSLPGVLQYRSLSNVPTASIMAKPNGQHPLAILKRLHPCHSRSATEHRKWMDVFREKIRASASMAATSANAQPTNGEPQSKRPYDSYVEVFLRFKSDPIVLEEYVNTNGTIRIGKILEDLDALAAAIAFLHVDSAKLDSLTVVTASVDRIDMLRSIPPNMDVKMSGFVTYVGSSSMEVSITMETSPDRAPAPGTEGYGYDAAVSFNQSSSEKILCAKFIMVALDPITGKSAKVGQLILENDQDRHRFMMGAEHKLAKKETNNIALSKVPPKFDEMLLIHDLHREHLKYLERGTTVKAPDNVIWMKDAVQESLTVCMPQDRNLHGKIFGGYLMRLAYELAYANSLIMAQSRLKFIALDDITFRLPVNIGSLLALRSQVVYSPGSPSKIFQVMVVADVIEPLTHKGRRTSNIFHFTFAAPDSASVPRVIPETYEESMKYIEGRRCRQRWVDHQHMLSFGISPILASSEHK</sequence>
<dbReference type="EMBL" id="JAFCIX010000356">
    <property type="protein sequence ID" value="KAH6593419.1"/>
    <property type="molecule type" value="Genomic_DNA"/>
</dbReference>
<dbReference type="PANTHER" id="PTHR12655">
    <property type="entry name" value="ACYL-COA THIOESTERASE"/>
    <property type="match status" value="1"/>
</dbReference>
<evidence type="ECO:0000313" key="7">
    <source>
        <dbReference type="Proteomes" id="UP001648503"/>
    </source>
</evidence>
<dbReference type="Pfam" id="PF03061">
    <property type="entry name" value="4HBT"/>
    <property type="match status" value="1"/>
</dbReference>
<evidence type="ECO:0000256" key="1">
    <source>
        <dbReference type="ARBA" id="ARBA00010458"/>
    </source>
</evidence>
<dbReference type="InterPro" id="IPR029069">
    <property type="entry name" value="HotDog_dom_sf"/>
</dbReference>
<dbReference type="SUPFAM" id="SSF54637">
    <property type="entry name" value="Thioesterase/thiol ester dehydrase-isomerase"/>
    <property type="match status" value="2"/>
</dbReference>
<keyword evidence="7" id="KW-1185">Reference proteome</keyword>
<name>A0ABQ8F783_9FUNG</name>
<keyword evidence="3" id="KW-0378">Hydrolase</keyword>
<dbReference type="PANTHER" id="PTHR12655:SF0">
    <property type="entry name" value="ACYL-COENZYME A THIOESTERASE 9, MITOCHONDRIAL"/>
    <property type="match status" value="1"/>
</dbReference>
<keyword evidence="4" id="KW-0809">Transit peptide</keyword>
<comment type="similarity">
    <text evidence="1">Belongs to the acyl coenzyme A hydrolase family.</text>
</comment>